<evidence type="ECO:0000256" key="2">
    <source>
        <dbReference type="ARBA" id="ARBA00022598"/>
    </source>
</evidence>
<dbReference type="PROSITE" id="PS00455">
    <property type="entry name" value="AMP_BINDING"/>
    <property type="match status" value="1"/>
</dbReference>
<dbReference type="InterPro" id="IPR045851">
    <property type="entry name" value="AMP-bd_C_sf"/>
</dbReference>
<dbReference type="PANTHER" id="PTHR43107">
    <property type="entry name" value="LONG-CHAIN FATTY ACID TRANSPORT PROTEIN"/>
    <property type="match status" value="1"/>
</dbReference>
<evidence type="ECO:0000256" key="1">
    <source>
        <dbReference type="ARBA" id="ARBA00006432"/>
    </source>
</evidence>
<name>A0A9X2GTF9_9ACTN</name>
<dbReference type="GO" id="GO:0044539">
    <property type="term" value="P:long-chain fatty acid import into cell"/>
    <property type="evidence" value="ECO:0007669"/>
    <property type="project" value="TreeGrafter"/>
</dbReference>
<dbReference type="InterPro" id="IPR042099">
    <property type="entry name" value="ANL_N_sf"/>
</dbReference>
<dbReference type="InterPro" id="IPR000873">
    <property type="entry name" value="AMP-dep_synth/lig_dom"/>
</dbReference>
<dbReference type="EC" id="6.2.1.-" evidence="6"/>
<dbReference type="InterPro" id="IPR020845">
    <property type="entry name" value="AMP-binding_CS"/>
</dbReference>
<dbReference type="GO" id="GO:0004467">
    <property type="term" value="F:long-chain fatty acid-CoA ligase activity"/>
    <property type="evidence" value="ECO:0007669"/>
    <property type="project" value="TreeGrafter"/>
</dbReference>
<dbReference type="GO" id="GO:0005886">
    <property type="term" value="C:plasma membrane"/>
    <property type="evidence" value="ECO:0007669"/>
    <property type="project" value="TreeGrafter"/>
</dbReference>
<evidence type="ECO:0000256" key="4">
    <source>
        <dbReference type="ARBA" id="ARBA00022840"/>
    </source>
</evidence>
<keyword evidence="4" id="KW-0067">ATP-binding</keyword>
<dbReference type="Proteomes" id="UP001139648">
    <property type="component" value="Unassembled WGS sequence"/>
</dbReference>
<dbReference type="GO" id="GO:0005524">
    <property type="term" value="F:ATP binding"/>
    <property type="evidence" value="ECO:0007669"/>
    <property type="project" value="UniProtKB-KW"/>
</dbReference>
<keyword evidence="7" id="KW-1185">Reference proteome</keyword>
<proteinExistence type="inferred from homology"/>
<comment type="caution">
    <text evidence="6">The sequence shown here is derived from an EMBL/GenBank/DDBJ whole genome shotgun (WGS) entry which is preliminary data.</text>
</comment>
<dbReference type="Gene3D" id="3.30.300.30">
    <property type="match status" value="1"/>
</dbReference>
<dbReference type="GO" id="GO:0005324">
    <property type="term" value="F:long-chain fatty acid transmembrane transporter activity"/>
    <property type="evidence" value="ECO:0007669"/>
    <property type="project" value="TreeGrafter"/>
</dbReference>
<dbReference type="AlphaFoldDB" id="A0A9X2GTF9"/>
<evidence type="ECO:0000313" key="6">
    <source>
        <dbReference type="EMBL" id="MCP2364821.1"/>
    </source>
</evidence>
<evidence type="ECO:0000259" key="5">
    <source>
        <dbReference type="Pfam" id="PF00501"/>
    </source>
</evidence>
<dbReference type="EMBL" id="JAMZEB010000002">
    <property type="protein sequence ID" value="MCP2364821.1"/>
    <property type="molecule type" value="Genomic_DNA"/>
</dbReference>
<sequence>MTADTLASLLLARAEDDRPGLVYEGRVWSWREHVAACRAAGDRLSARGAGTHVGVLSENVPELVVLIGGAALAGHVVVALNPTRSVDELIRDARATDVDLVLADGSCGGIARAVSEALGVTALPLASEAPCAAPRTAAREAVPEGAVRAAGAGPDPGGLVMLIFTSGTSGRPRAVRITQRKLAVPGSSLAALLTPDDAVYCSMPLFHSGALMAAYAPAVASGAALVVRQRFSASGLLPDIRRYGCTYLHYVGKALSYVLATPEQPGDADNPLRIAFGNEGSAVAVRRFGERFGCLVIDAFGSTETAISLTPDPAGPPGCLGRLPEGVRILDPFTARPCPPARIEDGRLLNPDEAIGELVNTGGLGLFEGYYNDPDADAERIRDGAFWSGDLAYQDAGGYVFFAGRGTERLRVDGENLAVAPIEAALREFGGVVEAAVYPVPDPAAGDQVMAALVLEGAAGAQTAAVSAAGSGAAGAEVAGSGAAGAAASGAFDPGAFAAFLASRRDLGAKSLPRFVRLCRELPQTASHKVIKRHLARDAWRTTDPVWVRGPDGLRLLTEADVKGIEEEFVRHGRQHLLET</sequence>
<reference evidence="6" key="1">
    <citation type="submission" date="2022-06" db="EMBL/GenBank/DDBJ databases">
        <title>Sequencing the genomes of 1000 actinobacteria strains.</title>
        <authorList>
            <person name="Klenk H.-P."/>
        </authorList>
    </citation>
    <scope>NUCLEOTIDE SEQUENCE</scope>
    <source>
        <strain evidence="6">DSM 46694</strain>
    </source>
</reference>
<feature type="domain" description="AMP-dependent synthetase/ligase" evidence="5">
    <location>
        <begin position="13"/>
        <end position="371"/>
    </location>
</feature>
<keyword evidence="2 6" id="KW-0436">Ligase</keyword>
<keyword evidence="3" id="KW-0547">Nucleotide-binding</keyword>
<comment type="similarity">
    <text evidence="1">Belongs to the ATP-dependent AMP-binding enzyme family.</text>
</comment>
<dbReference type="Pfam" id="PF00501">
    <property type="entry name" value="AMP-binding"/>
    <property type="match status" value="1"/>
</dbReference>
<gene>
    <name evidence="6" type="ORF">HD597_011841</name>
</gene>
<organism evidence="6 7">
    <name type="scientific">Nonomuraea thailandensis</name>
    <dbReference type="NCBI Taxonomy" id="1188745"/>
    <lineage>
        <taxon>Bacteria</taxon>
        <taxon>Bacillati</taxon>
        <taxon>Actinomycetota</taxon>
        <taxon>Actinomycetes</taxon>
        <taxon>Streptosporangiales</taxon>
        <taxon>Streptosporangiaceae</taxon>
        <taxon>Nonomuraea</taxon>
    </lineage>
</organism>
<dbReference type="RefSeq" id="WP_253757635.1">
    <property type="nucleotide sequence ID" value="NZ_BAABKA010000087.1"/>
</dbReference>
<dbReference type="Gene3D" id="3.40.50.12780">
    <property type="entry name" value="N-terminal domain of ligase-like"/>
    <property type="match status" value="1"/>
</dbReference>
<evidence type="ECO:0000256" key="3">
    <source>
        <dbReference type="ARBA" id="ARBA00022741"/>
    </source>
</evidence>
<protein>
    <submittedName>
        <fullName evidence="6">Fatty-acyl-CoA synthase</fullName>
        <ecNumber evidence="6">6.2.1.-</ecNumber>
    </submittedName>
</protein>
<dbReference type="SUPFAM" id="SSF56801">
    <property type="entry name" value="Acetyl-CoA synthetase-like"/>
    <property type="match status" value="1"/>
</dbReference>
<evidence type="ECO:0000313" key="7">
    <source>
        <dbReference type="Proteomes" id="UP001139648"/>
    </source>
</evidence>
<dbReference type="PANTHER" id="PTHR43107:SF15">
    <property type="entry name" value="FATTY ACID TRANSPORT PROTEIN 3, ISOFORM A"/>
    <property type="match status" value="1"/>
</dbReference>
<accession>A0A9X2GTF9</accession>